<evidence type="ECO:0000313" key="1">
    <source>
        <dbReference type="EMBL" id="MDM1550629.1"/>
    </source>
</evidence>
<sequence>MDKTTVKIKIIAALGMDSRQYRNFTRALFELWATVIARQQNLLLESITTNASLWQWYLNEFEIIEQRFYNENNAYVDALLDAAILNDVLVSMAEEIEEYYPSALIKMYCNETDDY</sequence>
<comment type="caution">
    <text evidence="1">The sequence shown here is derived from an EMBL/GenBank/DDBJ whole genome shotgun (WGS) entry which is preliminary data.</text>
</comment>
<protein>
    <submittedName>
        <fullName evidence="1">Uncharacterized protein</fullName>
    </submittedName>
</protein>
<proteinExistence type="predicted"/>
<accession>A0AAW7DF87</accession>
<gene>
    <name evidence="1" type="ORF">HX095_05325</name>
</gene>
<reference evidence="1" key="1">
    <citation type="submission" date="2020-06" db="EMBL/GenBank/DDBJ databases">
        <authorList>
            <person name="Dong N."/>
        </authorList>
    </citation>
    <scope>NUCLEOTIDE SEQUENCE</scope>
    <source>
        <strain evidence="1">210</strain>
    </source>
</reference>
<dbReference type="AlphaFoldDB" id="A0AAW7DF87"/>
<dbReference type="EMBL" id="JACALR010000002">
    <property type="protein sequence ID" value="MDM1550629.1"/>
    <property type="molecule type" value="Genomic_DNA"/>
</dbReference>
<evidence type="ECO:0000313" key="2">
    <source>
        <dbReference type="Proteomes" id="UP001173578"/>
    </source>
</evidence>
<name>A0AAW7DF87_9FLAO</name>
<dbReference type="RefSeq" id="WP_286485314.1">
    <property type="nucleotide sequence ID" value="NZ_JACALR010000002.1"/>
</dbReference>
<organism evidence="1 2">
    <name type="scientific">Empedobacter falsenii</name>
    <dbReference type="NCBI Taxonomy" id="343874"/>
    <lineage>
        <taxon>Bacteria</taxon>
        <taxon>Pseudomonadati</taxon>
        <taxon>Bacteroidota</taxon>
        <taxon>Flavobacteriia</taxon>
        <taxon>Flavobacteriales</taxon>
        <taxon>Weeksellaceae</taxon>
        <taxon>Empedobacter</taxon>
    </lineage>
</organism>
<reference evidence="1" key="2">
    <citation type="journal article" date="2022" name="Sci. Total Environ.">
        <title>Prevalence, transmission, and molecular epidemiology of tet(X)-positive bacteria among humans, animals, and environmental niches in China: An epidemiological, and genomic-based study.</title>
        <authorList>
            <person name="Dong N."/>
            <person name="Zeng Y."/>
            <person name="Cai C."/>
            <person name="Sun C."/>
            <person name="Lu J."/>
            <person name="Liu C."/>
            <person name="Zhou H."/>
            <person name="Sun Q."/>
            <person name="Shu L."/>
            <person name="Wang H."/>
            <person name="Wang Y."/>
            <person name="Wang S."/>
            <person name="Wu C."/>
            <person name="Chan E.W."/>
            <person name="Chen G."/>
            <person name="Shen Z."/>
            <person name="Chen S."/>
            <person name="Zhang R."/>
        </authorList>
    </citation>
    <scope>NUCLEOTIDE SEQUENCE</scope>
    <source>
        <strain evidence="1">210</strain>
    </source>
</reference>
<dbReference type="Proteomes" id="UP001173578">
    <property type="component" value="Unassembled WGS sequence"/>
</dbReference>